<gene>
    <name evidence="7" type="ORF">IMF26_07740</name>
</gene>
<dbReference type="Gene3D" id="3.30.750.44">
    <property type="match status" value="1"/>
</dbReference>
<accession>A0AAT9LB13</accession>
<dbReference type="CDD" id="cd07560">
    <property type="entry name" value="Peptidase_S41_CPP"/>
    <property type="match status" value="1"/>
</dbReference>
<dbReference type="PROSITE" id="PS50106">
    <property type="entry name" value="PDZ"/>
    <property type="match status" value="1"/>
</dbReference>
<dbReference type="SUPFAM" id="SSF52096">
    <property type="entry name" value="ClpP/crotonase"/>
    <property type="match status" value="1"/>
</dbReference>
<dbReference type="InterPro" id="IPR041489">
    <property type="entry name" value="PDZ_6"/>
</dbReference>
<dbReference type="Pfam" id="PF22694">
    <property type="entry name" value="CtpB_N-like"/>
    <property type="match status" value="1"/>
</dbReference>
<dbReference type="GO" id="GO:0008236">
    <property type="term" value="F:serine-type peptidase activity"/>
    <property type="evidence" value="ECO:0007669"/>
    <property type="project" value="UniProtKB-KW"/>
</dbReference>
<dbReference type="NCBIfam" id="TIGR00225">
    <property type="entry name" value="prc"/>
    <property type="match status" value="1"/>
</dbReference>
<dbReference type="SMART" id="SM00245">
    <property type="entry name" value="TSPc"/>
    <property type="match status" value="1"/>
</dbReference>
<dbReference type="Pfam" id="PF17820">
    <property type="entry name" value="PDZ_6"/>
    <property type="match status" value="1"/>
</dbReference>
<dbReference type="InterPro" id="IPR029045">
    <property type="entry name" value="ClpP/crotonase-like_dom_sf"/>
</dbReference>
<dbReference type="Gene3D" id="3.90.226.10">
    <property type="entry name" value="2-enoyl-CoA Hydratase, Chain A, domain 1"/>
    <property type="match status" value="1"/>
</dbReference>
<dbReference type="SMART" id="SM00228">
    <property type="entry name" value="PDZ"/>
    <property type="match status" value="1"/>
</dbReference>
<keyword evidence="2 5" id="KW-0645">Protease</keyword>
<evidence type="ECO:0000256" key="1">
    <source>
        <dbReference type="ARBA" id="ARBA00009179"/>
    </source>
</evidence>
<dbReference type="SUPFAM" id="SSF50156">
    <property type="entry name" value="PDZ domain-like"/>
    <property type="match status" value="1"/>
</dbReference>
<sequence>MPRSKAIRLCLVSALLAAMLTAGLGGYLLYSFGAIGKIYGIVNLLEKTFYKDVDRAKLLEGAARGVVAGLGDPYSVYMTKQEWEEFLIRTSGEYSGIGVNIGVKDGRVQIISPIKGTPAEKAGLKANDVILKVDGKPVSTSDEAASLIRGPAGTEVTLTIFRDGESFDVSIVRQEISIPAVDYSMKEPGIGYIELSSFNEHSYMEMAKALSDLKSQGAKAIILDLRYNGGGLLDQCTAIAELFVPKGPIVTLKGKSVPESTQESKGQGLGLPLFVLVNEGSASASEILAGAIQDRKAGILIGTTTFGKGLVQNSYRLRDGSVVKVTIAEYLTPNGRAINGKGLEPDIKIEGDEAQMAKAMELARIEAAKNR</sequence>
<dbReference type="GO" id="GO:0030288">
    <property type="term" value="C:outer membrane-bounded periplasmic space"/>
    <property type="evidence" value="ECO:0007669"/>
    <property type="project" value="TreeGrafter"/>
</dbReference>
<dbReference type="GO" id="GO:0007165">
    <property type="term" value="P:signal transduction"/>
    <property type="evidence" value="ECO:0007669"/>
    <property type="project" value="TreeGrafter"/>
</dbReference>
<dbReference type="InterPro" id="IPR055210">
    <property type="entry name" value="CtpA/B_N"/>
</dbReference>
<dbReference type="InterPro" id="IPR004447">
    <property type="entry name" value="Peptidase_S41A"/>
</dbReference>
<evidence type="ECO:0000259" key="6">
    <source>
        <dbReference type="PROSITE" id="PS50106"/>
    </source>
</evidence>
<evidence type="ECO:0000256" key="3">
    <source>
        <dbReference type="ARBA" id="ARBA00022801"/>
    </source>
</evidence>
<dbReference type="Gene3D" id="2.30.42.10">
    <property type="match status" value="1"/>
</dbReference>
<keyword evidence="3 5" id="KW-0378">Hydrolase</keyword>
<dbReference type="AlphaFoldDB" id="A0AAT9LB13"/>
<dbReference type="InterPro" id="IPR001478">
    <property type="entry name" value="PDZ"/>
</dbReference>
<organism evidence="7">
    <name type="scientific">Candidatus Fermentithermobacillus carboniphilus</name>
    <dbReference type="NCBI Taxonomy" id="3085328"/>
    <lineage>
        <taxon>Bacteria</taxon>
        <taxon>Bacillati</taxon>
        <taxon>Bacillota</taxon>
        <taxon>Candidatus Fermentithermobacillia</taxon>
        <taxon>Candidatus Fermentithermobacillales</taxon>
        <taxon>Candidatus Fermentithermobacillaceae</taxon>
        <taxon>Candidatus Fermentithermobacillus</taxon>
    </lineage>
</organism>
<dbReference type="GO" id="GO:0004175">
    <property type="term" value="F:endopeptidase activity"/>
    <property type="evidence" value="ECO:0007669"/>
    <property type="project" value="TreeGrafter"/>
</dbReference>
<reference evidence="7" key="1">
    <citation type="submission" date="2020-10" db="EMBL/GenBank/DDBJ databases">
        <authorList>
            <person name="Kadnikov V."/>
            <person name="Beletsky A.V."/>
            <person name="Mardanov A.V."/>
            <person name="Karnachuk O.V."/>
            <person name="Ravin N.V."/>
        </authorList>
    </citation>
    <scope>NUCLEOTIDE SEQUENCE</scope>
    <source>
        <strain evidence="7">Bu02</strain>
    </source>
</reference>
<dbReference type="InterPro" id="IPR036034">
    <property type="entry name" value="PDZ_sf"/>
</dbReference>
<evidence type="ECO:0000256" key="4">
    <source>
        <dbReference type="ARBA" id="ARBA00022825"/>
    </source>
</evidence>
<comment type="similarity">
    <text evidence="1 5">Belongs to the peptidase S41A family.</text>
</comment>
<evidence type="ECO:0000256" key="2">
    <source>
        <dbReference type="ARBA" id="ARBA00022670"/>
    </source>
</evidence>
<dbReference type="EMBL" id="CP062796">
    <property type="protein sequence ID" value="QUL97958.1"/>
    <property type="molecule type" value="Genomic_DNA"/>
</dbReference>
<name>A0AAT9LB13_9FIRM</name>
<dbReference type="PANTHER" id="PTHR32060:SF30">
    <property type="entry name" value="CARBOXY-TERMINAL PROCESSING PROTEASE CTPA"/>
    <property type="match status" value="1"/>
</dbReference>
<reference evidence="7" key="2">
    <citation type="journal article" date="2023" name="Biology">
        <title>Prokaryotic Life Associated with Coal-Fire Gas Vents Revealed by Metagenomics.</title>
        <authorList>
            <person name="Kadnikov V.V."/>
            <person name="Mardanov A.V."/>
            <person name="Beletsky A.V."/>
            <person name="Karnachuk O.V."/>
            <person name="Ravin N.V."/>
        </authorList>
    </citation>
    <scope>NUCLEOTIDE SEQUENCE</scope>
    <source>
        <strain evidence="7">Bu02</strain>
    </source>
</reference>
<dbReference type="Pfam" id="PF03572">
    <property type="entry name" value="Peptidase_S41"/>
    <property type="match status" value="1"/>
</dbReference>
<dbReference type="FunFam" id="2.30.42.10:FF:000063">
    <property type="entry name" value="Peptidase, S41 family"/>
    <property type="match status" value="1"/>
</dbReference>
<proteinExistence type="inferred from homology"/>
<dbReference type="InterPro" id="IPR005151">
    <property type="entry name" value="Tail-specific_protease"/>
</dbReference>
<keyword evidence="4 5" id="KW-0720">Serine protease</keyword>
<dbReference type="PANTHER" id="PTHR32060">
    <property type="entry name" value="TAIL-SPECIFIC PROTEASE"/>
    <property type="match status" value="1"/>
</dbReference>
<protein>
    <submittedName>
        <fullName evidence="7">S41 family peptidase</fullName>
    </submittedName>
</protein>
<dbReference type="CDD" id="cd06782">
    <property type="entry name" value="cpPDZ_CPP-like"/>
    <property type="match status" value="1"/>
</dbReference>
<dbReference type="KEGG" id="fcz:IMF26_07740"/>
<evidence type="ECO:0000313" key="7">
    <source>
        <dbReference type="EMBL" id="QUL97958.1"/>
    </source>
</evidence>
<dbReference type="GO" id="GO:0006508">
    <property type="term" value="P:proteolysis"/>
    <property type="evidence" value="ECO:0007669"/>
    <property type="project" value="UniProtKB-KW"/>
</dbReference>
<feature type="domain" description="PDZ" evidence="6">
    <location>
        <begin position="85"/>
        <end position="164"/>
    </location>
</feature>
<evidence type="ECO:0000256" key="5">
    <source>
        <dbReference type="RuleBase" id="RU004404"/>
    </source>
</evidence>